<gene>
    <name evidence="2" type="ORF">H5410_051469</name>
</gene>
<protein>
    <submittedName>
        <fullName evidence="2">Uncharacterized protein</fullName>
    </submittedName>
</protein>
<evidence type="ECO:0000313" key="2">
    <source>
        <dbReference type="EMBL" id="KAG5580842.1"/>
    </source>
</evidence>
<keyword evidence="3" id="KW-1185">Reference proteome</keyword>
<organism evidence="2 3">
    <name type="scientific">Solanum commersonii</name>
    <name type="common">Commerson's wild potato</name>
    <name type="synonym">Commerson's nightshade</name>
    <dbReference type="NCBI Taxonomy" id="4109"/>
    <lineage>
        <taxon>Eukaryota</taxon>
        <taxon>Viridiplantae</taxon>
        <taxon>Streptophyta</taxon>
        <taxon>Embryophyta</taxon>
        <taxon>Tracheophyta</taxon>
        <taxon>Spermatophyta</taxon>
        <taxon>Magnoliopsida</taxon>
        <taxon>eudicotyledons</taxon>
        <taxon>Gunneridae</taxon>
        <taxon>Pentapetalae</taxon>
        <taxon>asterids</taxon>
        <taxon>lamiids</taxon>
        <taxon>Solanales</taxon>
        <taxon>Solanaceae</taxon>
        <taxon>Solanoideae</taxon>
        <taxon>Solaneae</taxon>
        <taxon>Solanum</taxon>
    </lineage>
</organism>
<dbReference type="AlphaFoldDB" id="A0A9J5WYI3"/>
<name>A0A9J5WYI3_SOLCO</name>
<reference evidence="2 3" key="1">
    <citation type="submission" date="2020-09" db="EMBL/GenBank/DDBJ databases">
        <title>De no assembly of potato wild relative species, Solanum commersonii.</title>
        <authorList>
            <person name="Cho K."/>
        </authorList>
    </citation>
    <scope>NUCLEOTIDE SEQUENCE [LARGE SCALE GENOMIC DNA]</scope>
    <source>
        <strain evidence="2">LZ3.2</strain>
        <tissue evidence="2">Leaf</tissue>
    </source>
</reference>
<dbReference type="EMBL" id="JACXVP010000010">
    <property type="protein sequence ID" value="KAG5580842.1"/>
    <property type="molecule type" value="Genomic_DNA"/>
</dbReference>
<dbReference type="Proteomes" id="UP000824120">
    <property type="component" value="Chromosome 10"/>
</dbReference>
<evidence type="ECO:0000256" key="1">
    <source>
        <dbReference type="ARBA" id="ARBA00005995"/>
    </source>
</evidence>
<accession>A0A9J5WYI3</accession>
<dbReference type="InterPro" id="IPR050281">
    <property type="entry name" value="Flavin_monoamine_oxidase"/>
</dbReference>
<comment type="similarity">
    <text evidence="1">Belongs to the flavin monoamine oxidase family.</text>
</comment>
<dbReference type="OrthoDB" id="2219495at2759"/>
<comment type="caution">
    <text evidence="2">The sequence shown here is derived from an EMBL/GenBank/DDBJ whole genome shotgun (WGS) entry which is preliminary data.</text>
</comment>
<dbReference type="GO" id="GO:0016491">
    <property type="term" value="F:oxidoreductase activity"/>
    <property type="evidence" value="ECO:0007669"/>
    <property type="project" value="TreeGrafter"/>
</dbReference>
<sequence length="206" mass="22661">MKGVFVFVTRERRSGLLNSTLLVMIWNKIPAEPSKGRVIFIGARLAGLAAARKLMSFGFEVRTADLGGIVLTGTLGNPPGLLSLQLSYTLHNYTTIVGRPLLLALVTGEVAHKFELTAPTDAVIQLLQILEGIYETQGINVPQPIRSALVPITMMLWKLWGKEDFSLRYPATMHVAFLTGLREAAKMADHASVTTLHLKVEMKKPR</sequence>
<dbReference type="PANTHER" id="PTHR10742">
    <property type="entry name" value="FLAVIN MONOAMINE OXIDASE"/>
    <property type="match status" value="1"/>
</dbReference>
<evidence type="ECO:0000313" key="3">
    <source>
        <dbReference type="Proteomes" id="UP000824120"/>
    </source>
</evidence>
<proteinExistence type="inferred from homology"/>
<dbReference type="PANTHER" id="PTHR10742:SF260">
    <property type="entry name" value="PROTEIN FLOWERING LOCUS D"/>
    <property type="match status" value="1"/>
</dbReference>